<feature type="domain" description="Transglutaminase-like" evidence="2">
    <location>
        <begin position="508"/>
        <end position="587"/>
    </location>
</feature>
<keyword evidence="1" id="KW-1133">Transmembrane helix</keyword>
<feature type="transmembrane region" description="Helical" evidence="1">
    <location>
        <begin position="198"/>
        <end position="223"/>
    </location>
</feature>
<dbReference type="EMBL" id="QJVJ01000017">
    <property type="protein sequence ID" value="PYI50629.1"/>
    <property type="molecule type" value="Genomic_DNA"/>
</dbReference>
<dbReference type="PANTHER" id="PTHR42736">
    <property type="entry name" value="PROTEIN-GLUTAMINE GAMMA-GLUTAMYLTRANSFERASE"/>
    <property type="match status" value="1"/>
</dbReference>
<dbReference type="InterPro" id="IPR052901">
    <property type="entry name" value="Bact_TGase-like"/>
</dbReference>
<keyword evidence="1" id="KW-0472">Membrane</keyword>
<dbReference type="OrthoDB" id="9804872at2"/>
<feature type="transmembrane region" description="Helical" evidence="1">
    <location>
        <begin position="119"/>
        <end position="137"/>
    </location>
</feature>
<feature type="transmembrane region" description="Helical" evidence="1">
    <location>
        <begin position="63"/>
        <end position="80"/>
    </location>
</feature>
<reference evidence="3 4" key="1">
    <citation type="submission" date="2018-05" db="EMBL/GenBank/DDBJ databases">
        <title>Paenibacillus flagellatus sp. nov., isolated from selenium mineral soil.</title>
        <authorList>
            <person name="Dai X."/>
        </authorList>
    </citation>
    <scope>NUCLEOTIDE SEQUENCE [LARGE SCALE GENOMIC DNA]</scope>
    <source>
        <strain evidence="3 4">DXL2</strain>
    </source>
</reference>
<proteinExistence type="predicted"/>
<dbReference type="AlphaFoldDB" id="A0A2V5JVB5"/>
<evidence type="ECO:0000313" key="3">
    <source>
        <dbReference type="EMBL" id="PYI50629.1"/>
    </source>
</evidence>
<accession>A0A2V5JVB5</accession>
<keyword evidence="4" id="KW-1185">Reference proteome</keyword>
<protein>
    <recommendedName>
        <fullName evidence="2">Transglutaminase-like domain-containing protein</fullName>
    </recommendedName>
</protein>
<sequence>MLSPERSPFREGVAAVLLYALLIEWLRPLLDMAEWSGVYRIGPFLLAFALFVAVDWSRLPPWIGWPIKLLVCIGMVGYLFDAATFPNPAWLARHFELTLKDAVAIADADYGAFSGENRTLLFLLGWSMMISVIYASVVERQHALWFVAATLLYLLGLQLWPGVNTSGAIIRTVWFGFVLMGLLQFSRLESRFALRRRLAGWPIGWLVSVPLLLAAVVAAGLWLPPQQRTGVMKPLDTGELMARLGSWSPIAGGGAAPVSVIDASAQETSGPNDVALTGYGEDDTVLGGPVRPDDSVAFIARTERSTYWRGETKTFYTGKGWENGDVVAGERRIEPQPRATDSIVQEVTVLDPRAAGRLFAGGTIEKVEAIATRSGKPLPPEEVLTGGDGAYVVSSPDPRDPVAFYRLQVSVPRTDAGWDVSPAAALGEGAPADAEWAGPDRETFAAELQLPATLPTRVQALAETIASGLTSDYARASAIETFLKSNYAYRMDVAELPAGADDFVDSFLFESKEGYCDYFSTSMVVLLRSAGIPARWVKGFTPGEAIEDAGGRSEDGMTLVQVLNRNAHSWAEAYIEGRGWVAFDPTPSAAASAAPESVVASLAPVAAGAAGNAAGAASAAGAAEVSAGRPWDAALTNVRAWLEQQPASRLALIAAGALLLLVPPLLYALLRRRPTAVAFAPHGGPYSHEYARGRRSASTRAFDRLWRRLFAKLGRKHPGLTVREYVDALPLAEPDKREALRDFVRQYEAVRYGGAPAPRSSRRSAKEFWRRIGRT</sequence>
<keyword evidence="1" id="KW-0812">Transmembrane</keyword>
<dbReference type="PANTHER" id="PTHR42736:SF1">
    <property type="entry name" value="PROTEIN-GLUTAMINE GAMMA-GLUTAMYLTRANSFERASE"/>
    <property type="match status" value="1"/>
</dbReference>
<dbReference type="Pfam" id="PF13559">
    <property type="entry name" value="DUF4129"/>
    <property type="match status" value="1"/>
</dbReference>
<comment type="caution">
    <text evidence="3">The sequence shown here is derived from an EMBL/GenBank/DDBJ whole genome shotgun (WGS) entry which is preliminary data.</text>
</comment>
<evidence type="ECO:0000259" key="2">
    <source>
        <dbReference type="SMART" id="SM00460"/>
    </source>
</evidence>
<dbReference type="InterPro" id="IPR025403">
    <property type="entry name" value="TgpA-like_C"/>
</dbReference>
<dbReference type="Proteomes" id="UP000247476">
    <property type="component" value="Unassembled WGS sequence"/>
</dbReference>
<feature type="transmembrane region" description="Helical" evidence="1">
    <location>
        <begin position="36"/>
        <end position="56"/>
    </location>
</feature>
<dbReference type="SMART" id="SM00460">
    <property type="entry name" value="TGc"/>
    <property type="match status" value="1"/>
</dbReference>
<feature type="transmembrane region" description="Helical" evidence="1">
    <location>
        <begin position="650"/>
        <end position="670"/>
    </location>
</feature>
<evidence type="ECO:0000313" key="4">
    <source>
        <dbReference type="Proteomes" id="UP000247476"/>
    </source>
</evidence>
<organism evidence="3 4">
    <name type="scientific">Paenibacillus flagellatus</name>
    <dbReference type="NCBI Taxonomy" id="2211139"/>
    <lineage>
        <taxon>Bacteria</taxon>
        <taxon>Bacillati</taxon>
        <taxon>Bacillota</taxon>
        <taxon>Bacilli</taxon>
        <taxon>Bacillales</taxon>
        <taxon>Paenibacillaceae</taxon>
        <taxon>Paenibacillus</taxon>
    </lineage>
</organism>
<dbReference type="RefSeq" id="WP_110843373.1">
    <property type="nucleotide sequence ID" value="NZ_QJVJ01000017.1"/>
</dbReference>
<dbReference type="InterPro" id="IPR038765">
    <property type="entry name" value="Papain-like_cys_pep_sf"/>
</dbReference>
<dbReference type="SUPFAM" id="SSF54001">
    <property type="entry name" value="Cysteine proteinases"/>
    <property type="match status" value="1"/>
</dbReference>
<feature type="transmembrane region" description="Helical" evidence="1">
    <location>
        <begin position="144"/>
        <end position="162"/>
    </location>
</feature>
<gene>
    <name evidence="3" type="ORF">DLM86_28060</name>
</gene>
<evidence type="ECO:0000256" key="1">
    <source>
        <dbReference type="SAM" id="Phobius"/>
    </source>
</evidence>
<feature type="transmembrane region" description="Helical" evidence="1">
    <location>
        <begin position="168"/>
        <end position="186"/>
    </location>
</feature>
<feature type="transmembrane region" description="Helical" evidence="1">
    <location>
        <begin position="12"/>
        <end position="30"/>
    </location>
</feature>
<name>A0A2V5JVB5_9BACL</name>
<dbReference type="Gene3D" id="3.10.620.30">
    <property type="match status" value="1"/>
</dbReference>
<dbReference type="InterPro" id="IPR002931">
    <property type="entry name" value="Transglutaminase-like"/>
</dbReference>
<dbReference type="Pfam" id="PF01841">
    <property type="entry name" value="Transglut_core"/>
    <property type="match status" value="1"/>
</dbReference>